<gene>
    <name evidence="2" type="ORF">C4N9_01545</name>
</gene>
<reference evidence="2 3" key="1">
    <citation type="submission" date="2018-05" db="EMBL/GenBank/DDBJ databases">
        <title>Pararhodobacter marina sp. nov., isolated from deep-sea water of the Indian Ocean.</title>
        <authorList>
            <person name="Lai Q.Sr."/>
            <person name="Liu X."/>
            <person name="Shao Z."/>
        </authorList>
    </citation>
    <scope>NUCLEOTIDE SEQUENCE [LARGE SCALE GENOMIC DNA]</scope>
    <source>
        <strain evidence="2 3">CIC4N-9</strain>
    </source>
</reference>
<dbReference type="GO" id="GO:0003825">
    <property type="term" value="F:alpha,alpha-trehalose-phosphate synthase (UDP-forming) activity"/>
    <property type="evidence" value="ECO:0007669"/>
    <property type="project" value="TreeGrafter"/>
</dbReference>
<dbReference type="OrthoDB" id="9815690at2"/>
<dbReference type="AlphaFoldDB" id="A0A2U2CIK5"/>
<dbReference type="Proteomes" id="UP000244940">
    <property type="component" value="Unassembled WGS sequence"/>
</dbReference>
<keyword evidence="3" id="KW-1185">Reference proteome</keyword>
<dbReference type="Pfam" id="PF00982">
    <property type="entry name" value="Glyco_transf_20"/>
    <property type="match status" value="1"/>
</dbReference>
<dbReference type="CDD" id="cd03788">
    <property type="entry name" value="GT20_TPS"/>
    <property type="match status" value="1"/>
</dbReference>
<evidence type="ECO:0000256" key="1">
    <source>
        <dbReference type="ARBA" id="ARBA00008799"/>
    </source>
</evidence>
<evidence type="ECO:0000313" key="2">
    <source>
        <dbReference type="EMBL" id="PWE31723.1"/>
    </source>
</evidence>
<protein>
    <submittedName>
        <fullName evidence="2">Trehalose-6-phosphate synthase</fullName>
    </submittedName>
</protein>
<dbReference type="PANTHER" id="PTHR10788">
    <property type="entry name" value="TREHALOSE-6-PHOSPHATE SYNTHASE"/>
    <property type="match status" value="1"/>
</dbReference>
<dbReference type="InterPro" id="IPR001830">
    <property type="entry name" value="Glyco_trans_20"/>
</dbReference>
<evidence type="ECO:0000313" key="3">
    <source>
        <dbReference type="Proteomes" id="UP000244940"/>
    </source>
</evidence>
<dbReference type="PANTHER" id="PTHR10788:SF106">
    <property type="entry name" value="BCDNA.GH08860"/>
    <property type="match status" value="1"/>
</dbReference>
<dbReference type="EMBL" id="QEYD01000001">
    <property type="protein sequence ID" value="PWE31723.1"/>
    <property type="molecule type" value="Genomic_DNA"/>
</dbReference>
<comment type="caution">
    <text evidence="2">The sequence shown here is derived from an EMBL/GenBank/DDBJ whole genome shotgun (WGS) entry which is preliminary data.</text>
</comment>
<organism evidence="2 3">
    <name type="scientific">Pararhodobacter marinus</name>
    <dbReference type="NCBI Taxonomy" id="2184063"/>
    <lineage>
        <taxon>Bacteria</taxon>
        <taxon>Pseudomonadati</taxon>
        <taxon>Pseudomonadota</taxon>
        <taxon>Alphaproteobacteria</taxon>
        <taxon>Rhodobacterales</taxon>
        <taxon>Paracoccaceae</taxon>
        <taxon>Pararhodobacter</taxon>
    </lineage>
</organism>
<dbReference type="GO" id="GO:0005992">
    <property type="term" value="P:trehalose biosynthetic process"/>
    <property type="evidence" value="ECO:0007669"/>
    <property type="project" value="InterPro"/>
</dbReference>
<comment type="similarity">
    <text evidence="1">Belongs to the glycosyltransferase 20 family.</text>
</comment>
<dbReference type="SUPFAM" id="SSF53756">
    <property type="entry name" value="UDP-Glycosyltransferase/glycogen phosphorylase"/>
    <property type="match status" value="1"/>
</dbReference>
<name>A0A2U2CIK5_9RHOB</name>
<dbReference type="Gene3D" id="3.40.50.2000">
    <property type="entry name" value="Glycogen Phosphorylase B"/>
    <property type="match status" value="2"/>
</dbReference>
<dbReference type="RefSeq" id="WP_109531524.1">
    <property type="nucleotide sequence ID" value="NZ_CAXPUO010000093.1"/>
</dbReference>
<dbReference type="GeneID" id="94363564"/>
<sequence>MTGRLIVVSNRIPSETGGAGGLIVALHDALSATGGLWIGAEADPVETPGESLRVLSSQPYSRLGYQLSHQEIEHFYLGYSNSVLWPLCHRRPDLVDLKPAYEESYRAVNRRVARMIAAIARPEDTIWVHDYHFFPLAAELRALRLQNRIGFFLHIPFPSLGDLSVLSQPADFAEWLGHYNLVGLQTLSDVARALEMFRADPRAEFLMDGTVKFRDRITSVRSFPIGIDVEQFQKDAAAQDEQPLGKEAPESYFIGVDRLDYSKGLPNRFRAFGRYLENRPPDQRPCLVQIAPPSRERVQAYHDITRELEEIAGHLNGTFAELDWTPLRYIHRSVPRHRLARLFRGARGCLVTSYADGMNLVAKEYVAAQDPDDPGVLILSRLAGAAEELSAALLINPYDIDDIAGAIRQAVSMPLAERQRRHAACLKAVMANDATGWARSFVSVLSQVPGTLVWPGSTGRLEDSEFLAPSD</sequence>
<accession>A0A2U2CIK5</accession>
<proteinExistence type="inferred from homology"/>